<keyword evidence="8" id="KW-1185">Reference proteome</keyword>
<sequence>MIVGNIHTFKDYYNNEVEFSTEDHPFSHQPKNVWVVSRFRGNWLLTIHPSRGLEFPGGKVEEGEEAVAAAKREVFEETGGIVKNIHYVGQYRVKGKKETVIKNVYYAVVDDLVTRSNYHETKGPKLLKTLPDNVRSNHEYSFIMKDNVLSLSLDEVKKRFITAI</sequence>
<name>A0A3M7U185_9BACI</name>
<evidence type="ECO:0000256" key="5">
    <source>
        <dbReference type="ARBA" id="ARBA00022842"/>
    </source>
</evidence>
<organism evidence="7 8">
    <name type="scientific">Alteribacter keqinensis</name>
    <dbReference type="NCBI Taxonomy" id="2483800"/>
    <lineage>
        <taxon>Bacteria</taxon>
        <taxon>Bacillati</taxon>
        <taxon>Bacillota</taxon>
        <taxon>Bacilli</taxon>
        <taxon>Bacillales</taxon>
        <taxon>Bacillaceae</taxon>
        <taxon>Alteribacter</taxon>
    </lineage>
</organism>
<keyword evidence="5" id="KW-0460">Magnesium</keyword>
<dbReference type="Proteomes" id="UP000278746">
    <property type="component" value="Unassembled WGS sequence"/>
</dbReference>
<comment type="caution">
    <text evidence="7">The sequence shown here is derived from an EMBL/GenBank/DDBJ whole genome shotgun (WGS) entry which is preliminary data.</text>
</comment>
<dbReference type="AlphaFoldDB" id="A0A3M7U185"/>
<proteinExistence type="inferred from homology"/>
<comment type="cofactor">
    <cofactor evidence="1">
        <name>Mg(2+)</name>
        <dbReference type="ChEBI" id="CHEBI:18420"/>
    </cofactor>
</comment>
<dbReference type="EMBL" id="RHIB01000001">
    <property type="protein sequence ID" value="RNA70435.1"/>
    <property type="molecule type" value="Genomic_DNA"/>
</dbReference>
<protein>
    <submittedName>
        <fullName evidence="7">Nucleoside triphosphatase YtkD</fullName>
    </submittedName>
</protein>
<dbReference type="SUPFAM" id="SSF55811">
    <property type="entry name" value="Nudix"/>
    <property type="match status" value="1"/>
</dbReference>
<evidence type="ECO:0000313" key="8">
    <source>
        <dbReference type="Proteomes" id="UP000278746"/>
    </source>
</evidence>
<reference evidence="7 8" key="1">
    <citation type="submission" date="2018-10" db="EMBL/GenBank/DDBJ databases">
        <title>Bacillus Keqinensis sp. nov., a moderately halophilic bacterium isolated from a saline-alkaline lake.</title>
        <authorList>
            <person name="Wang H."/>
        </authorList>
    </citation>
    <scope>NUCLEOTIDE SEQUENCE [LARGE SCALE GENOMIC DNA]</scope>
    <source>
        <strain evidence="7 8">KQ-3</strain>
    </source>
</reference>
<dbReference type="InterPro" id="IPR015797">
    <property type="entry name" value="NUDIX_hydrolase-like_dom_sf"/>
</dbReference>
<evidence type="ECO:0000256" key="3">
    <source>
        <dbReference type="ARBA" id="ARBA00022723"/>
    </source>
</evidence>
<comment type="similarity">
    <text evidence="2">Belongs to the Nudix hydrolase family.</text>
</comment>
<evidence type="ECO:0000256" key="2">
    <source>
        <dbReference type="ARBA" id="ARBA00005582"/>
    </source>
</evidence>
<dbReference type="PROSITE" id="PS51462">
    <property type="entry name" value="NUDIX"/>
    <property type="match status" value="1"/>
</dbReference>
<dbReference type="GO" id="GO:0016818">
    <property type="term" value="F:hydrolase activity, acting on acid anhydrides, in phosphorus-containing anhydrides"/>
    <property type="evidence" value="ECO:0007669"/>
    <property type="project" value="TreeGrafter"/>
</dbReference>
<dbReference type="PANTHER" id="PTHR43758:SF8">
    <property type="entry name" value="8-OXO-DGTP DIPHOSPHATASE YTKD-RELATED"/>
    <property type="match status" value="1"/>
</dbReference>
<dbReference type="RefSeq" id="WP_122898227.1">
    <property type="nucleotide sequence ID" value="NZ_RHIB01000001.1"/>
</dbReference>
<gene>
    <name evidence="7" type="primary">ytkD</name>
    <name evidence="7" type="ORF">EBO34_11095</name>
</gene>
<dbReference type="Gene3D" id="3.90.79.10">
    <property type="entry name" value="Nucleoside Triphosphate Pyrophosphohydrolase"/>
    <property type="match status" value="1"/>
</dbReference>
<dbReference type="Pfam" id="PF00293">
    <property type="entry name" value="NUDIX"/>
    <property type="match status" value="1"/>
</dbReference>
<dbReference type="PROSITE" id="PS00893">
    <property type="entry name" value="NUDIX_BOX"/>
    <property type="match status" value="1"/>
</dbReference>
<dbReference type="GO" id="GO:0046872">
    <property type="term" value="F:metal ion binding"/>
    <property type="evidence" value="ECO:0007669"/>
    <property type="project" value="UniProtKB-KW"/>
</dbReference>
<dbReference type="InterPro" id="IPR020084">
    <property type="entry name" value="NUDIX_hydrolase_CS"/>
</dbReference>
<dbReference type="InterPro" id="IPR014078">
    <property type="entry name" value="Nudix_YtkD"/>
</dbReference>
<dbReference type="NCBIfam" id="TIGR02705">
    <property type="entry name" value="nudix_YtkD"/>
    <property type="match status" value="1"/>
</dbReference>
<keyword evidence="3" id="KW-0479">Metal-binding</keyword>
<evidence type="ECO:0000313" key="7">
    <source>
        <dbReference type="EMBL" id="RNA70435.1"/>
    </source>
</evidence>
<dbReference type="GO" id="GO:0005737">
    <property type="term" value="C:cytoplasm"/>
    <property type="evidence" value="ECO:0007669"/>
    <property type="project" value="TreeGrafter"/>
</dbReference>
<keyword evidence="4" id="KW-0378">Hydrolase</keyword>
<dbReference type="PANTHER" id="PTHR43758">
    <property type="entry name" value="7,8-DIHYDRO-8-OXOGUANINE TRIPHOSPHATASE"/>
    <property type="match status" value="1"/>
</dbReference>
<evidence type="ECO:0000259" key="6">
    <source>
        <dbReference type="PROSITE" id="PS51462"/>
    </source>
</evidence>
<evidence type="ECO:0000256" key="1">
    <source>
        <dbReference type="ARBA" id="ARBA00001946"/>
    </source>
</evidence>
<dbReference type="InterPro" id="IPR000086">
    <property type="entry name" value="NUDIX_hydrolase_dom"/>
</dbReference>
<evidence type="ECO:0000256" key="4">
    <source>
        <dbReference type="ARBA" id="ARBA00022801"/>
    </source>
</evidence>
<feature type="domain" description="Nudix hydrolase" evidence="6">
    <location>
        <begin position="11"/>
        <end position="164"/>
    </location>
</feature>
<accession>A0A3M7U185</accession>